<organism evidence="1 2">
    <name type="scientific">Paenibacillus aquistagni</name>
    <dbReference type="NCBI Taxonomy" id="1852522"/>
    <lineage>
        <taxon>Bacteria</taxon>
        <taxon>Bacillati</taxon>
        <taxon>Bacillota</taxon>
        <taxon>Bacilli</taxon>
        <taxon>Bacillales</taxon>
        <taxon>Paenibacillaceae</taxon>
        <taxon>Paenibacillus</taxon>
    </lineage>
</organism>
<accession>A0A1X7J0E0</accession>
<evidence type="ECO:0000313" key="2">
    <source>
        <dbReference type="Proteomes" id="UP000193834"/>
    </source>
</evidence>
<keyword evidence="2" id="KW-1185">Reference proteome</keyword>
<evidence type="ECO:0000313" key="1">
    <source>
        <dbReference type="EMBL" id="SMG20763.1"/>
    </source>
</evidence>
<dbReference type="AlphaFoldDB" id="A0A1X7J0E0"/>
<dbReference type="EMBL" id="FXAZ01000001">
    <property type="protein sequence ID" value="SMG20763.1"/>
    <property type="molecule type" value="Genomic_DNA"/>
</dbReference>
<proteinExistence type="predicted"/>
<sequence length="59" mass="7535">MYEHEVHFIAKLQEYELEEMIRWDKKQLYLHRQAINHKLKLRQHHRRISQMLQKISSFF</sequence>
<name>A0A1X7J0E0_9BACL</name>
<reference evidence="1 2" key="1">
    <citation type="submission" date="2017-04" db="EMBL/GenBank/DDBJ databases">
        <authorList>
            <person name="Afonso C.L."/>
            <person name="Miller P.J."/>
            <person name="Scott M.A."/>
            <person name="Spackman E."/>
            <person name="Goraichik I."/>
            <person name="Dimitrov K.M."/>
            <person name="Suarez D.L."/>
            <person name="Swayne D.E."/>
        </authorList>
    </citation>
    <scope>NUCLEOTIDE SEQUENCE [LARGE SCALE GENOMIC DNA]</scope>
    <source>
        <strain evidence="1 2">11</strain>
    </source>
</reference>
<dbReference type="Proteomes" id="UP000193834">
    <property type="component" value="Unassembled WGS sequence"/>
</dbReference>
<gene>
    <name evidence="1" type="ORF">SAMN06295960_1057</name>
</gene>
<protein>
    <submittedName>
        <fullName evidence="1">Uncharacterized protein</fullName>
    </submittedName>
</protein>
<dbReference type="RefSeq" id="WP_085493245.1">
    <property type="nucleotide sequence ID" value="NZ_FXAZ01000001.1"/>
</dbReference>